<evidence type="ECO:0000256" key="1">
    <source>
        <dbReference type="SAM" id="MobiDB-lite"/>
    </source>
</evidence>
<evidence type="ECO:0000313" key="2">
    <source>
        <dbReference type="EMBL" id="KAK4315193.1"/>
    </source>
</evidence>
<organism evidence="2 3">
    <name type="scientific">Petrolisthes manimaculis</name>
    <dbReference type="NCBI Taxonomy" id="1843537"/>
    <lineage>
        <taxon>Eukaryota</taxon>
        <taxon>Metazoa</taxon>
        <taxon>Ecdysozoa</taxon>
        <taxon>Arthropoda</taxon>
        <taxon>Crustacea</taxon>
        <taxon>Multicrustacea</taxon>
        <taxon>Malacostraca</taxon>
        <taxon>Eumalacostraca</taxon>
        <taxon>Eucarida</taxon>
        <taxon>Decapoda</taxon>
        <taxon>Pleocyemata</taxon>
        <taxon>Anomura</taxon>
        <taxon>Galatheoidea</taxon>
        <taxon>Porcellanidae</taxon>
        <taxon>Petrolisthes</taxon>
    </lineage>
</organism>
<comment type="caution">
    <text evidence="2">The sequence shown here is derived from an EMBL/GenBank/DDBJ whole genome shotgun (WGS) entry which is preliminary data.</text>
</comment>
<dbReference type="EMBL" id="JAWZYT010001130">
    <property type="protein sequence ID" value="KAK4315193.1"/>
    <property type="molecule type" value="Genomic_DNA"/>
</dbReference>
<dbReference type="Proteomes" id="UP001292094">
    <property type="component" value="Unassembled WGS sequence"/>
</dbReference>
<name>A0AAE1PVD9_9EUCA</name>
<dbReference type="AlphaFoldDB" id="A0AAE1PVD9"/>
<gene>
    <name evidence="2" type="ORF">Pmani_013575</name>
</gene>
<proteinExistence type="predicted"/>
<reference evidence="2" key="1">
    <citation type="submission" date="2023-11" db="EMBL/GenBank/DDBJ databases">
        <title>Genome assemblies of two species of porcelain crab, Petrolisthes cinctipes and Petrolisthes manimaculis (Anomura: Porcellanidae).</title>
        <authorList>
            <person name="Angst P."/>
        </authorList>
    </citation>
    <scope>NUCLEOTIDE SEQUENCE</scope>
    <source>
        <strain evidence="2">PB745_02</strain>
        <tissue evidence="2">Gill</tissue>
    </source>
</reference>
<protein>
    <submittedName>
        <fullName evidence="2">Uncharacterized protein</fullName>
    </submittedName>
</protein>
<sequence length="97" mass="11588">MGKLQRPTTVQYKTKVEGGYLLWRRTKHGDRLQDSTVQWWEETKKEEDKARRPTTGQYRWTLARKGGQSTETDYRTVQRWEETEEGGQSTETDYRTV</sequence>
<evidence type="ECO:0000313" key="3">
    <source>
        <dbReference type="Proteomes" id="UP001292094"/>
    </source>
</evidence>
<accession>A0AAE1PVD9</accession>
<keyword evidence="3" id="KW-1185">Reference proteome</keyword>
<feature type="compositionally biased region" description="Basic and acidic residues" evidence="1">
    <location>
        <begin position="72"/>
        <end position="81"/>
    </location>
</feature>
<feature type="region of interest" description="Disordered" evidence="1">
    <location>
        <begin position="69"/>
        <end position="97"/>
    </location>
</feature>